<name>A0A4S8PVR4_9ACTN</name>
<dbReference type="InterPro" id="IPR011990">
    <property type="entry name" value="TPR-like_helical_dom_sf"/>
</dbReference>
<dbReference type="Pfam" id="PF03704">
    <property type="entry name" value="BTAD"/>
    <property type="match status" value="1"/>
</dbReference>
<dbReference type="SUPFAM" id="SSF48452">
    <property type="entry name" value="TPR-like"/>
    <property type="match status" value="1"/>
</dbReference>
<keyword evidence="4" id="KW-1133">Transmembrane helix</keyword>
<reference evidence="7" key="1">
    <citation type="submission" date="2019-04" db="EMBL/GenBank/DDBJ databases">
        <title>Nocardioides xinjiangensis sp. nov.</title>
        <authorList>
            <person name="Liu S."/>
        </authorList>
    </citation>
    <scope>NUCLEOTIDE SEQUENCE [LARGE SCALE GENOMIC DNA]</scope>
    <source>
        <strain evidence="7">18</strain>
    </source>
</reference>
<feature type="compositionally biased region" description="Pro residues" evidence="3">
    <location>
        <begin position="263"/>
        <end position="275"/>
    </location>
</feature>
<dbReference type="CDD" id="cd00118">
    <property type="entry name" value="LysM"/>
    <property type="match status" value="1"/>
</dbReference>
<feature type="region of interest" description="Disordered" evidence="3">
    <location>
        <begin position="580"/>
        <end position="622"/>
    </location>
</feature>
<keyword evidence="2" id="KW-0804">Transcription</keyword>
<dbReference type="RefSeq" id="WP_136536834.1">
    <property type="nucleotide sequence ID" value="NZ_STGY01000073.1"/>
</dbReference>
<dbReference type="GO" id="GO:0003677">
    <property type="term" value="F:DNA binding"/>
    <property type="evidence" value="ECO:0007669"/>
    <property type="project" value="TreeGrafter"/>
</dbReference>
<feature type="transmembrane region" description="Helical" evidence="4">
    <location>
        <begin position="53"/>
        <end position="74"/>
    </location>
</feature>
<feature type="compositionally biased region" description="Pro residues" evidence="3">
    <location>
        <begin position="584"/>
        <end position="599"/>
    </location>
</feature>
<evidence type="ECO:0000259" key="5">
    <source>
        <dbReference type="PROSITE" id="PS51782"/>
    </source>
</evidence>
<feature type="compositionally biased region" description="Polar residues" evidence="3">
    <location>
        <begin position="148"/>
        <end position="163"/>
    </location>
</feature>
<dbReference type="EMBL" id="STGY01000073">
    <property type="protein sequence ID" value="THV35677.1"/>
    <property type="molecule type" value="Genomic_DNA"/>
</dbReference>
<feature type="domain" description="LysM" evidence="5">
    <location>
        <begin position="168"/>
        <end position="226"/>
    </location>
</feature>
<protein>
    <submittedName>
        <fullName evidence="6">LysM peptidoglycan-binding domain-containing protein</fullName>
    </submittedName>
</protein>
<dbReference type="SMART" id="SM01043">
    <property type="entry name" value="BTAD"/>
    <property type="match status" value="1"/>
</dbReference>
<evidence type="ECO:0000256" key="2">
    <source>
        <dbReference type="ARBA" id="ARBA00023163"/>
    </source>
</evidence>
<dbReference type="InterPro" id="IPR036779">
    <property type="entry name" value="LysM_dom_sf"/>
</dbReference>
<feature type="compositionally biased region" description="Low complexity" evidence="3">
    <location>
        <begin position="123"/>
        <end position="134"/>
    </location>
</feature>
<reference evidence="6 7" key="2">
    <citation type="submission" date="2019-05" db="EMBL/GenBank/DDBJ databases">
        <title>Glycomyces buryatensis sp. nov.</title>
        <authorList>
            <person name="Nikitina E."/>
        </authorList>
    </citation>
    <scope>NUCLEOTIDE SEQUENCE [LARGE SCALE GENOMIC DNA]</scope>
    <source>
        <strain evidence="6 7">18</strain>
    </source>
</reference>
<gene>
    <name evidence="6" type="ORF">FAB82_22645</name>
</gene>
<evidence type="ECO:0000313" key="7">
    <source>
        <dbReference type="Proteomes" id="UP000308760"/>
    </source>
</evidence>
<dbReference type="PANTHER" id="PTHR35807">
    <property type="entry name" value="TRANSCRIPTIONAL REGULATOR REDD-RELATED"/>
    <property type="match status" value="1"/>
</dbReference>
<dbReference type="AlphaFoldDB" id="A0A4S8PVR4"/>
<dbReference type="Gene3D" id="1.25.40.10">
    <property type="entry name" value="Tetratricopeptide repeat domain"/>
    <property type="match status" value="1"/>
</dbReference>
<keyword evidence="4" id="KW-0812">Transmembrane</keyword>
<feature type="compositionally biased region" description="Low complexity" evidence="3">
    <location>
        <begin position="295"/>
        <end position="324"/>
    </location>
</feature>
<keyword evidence="4" id="KW-0472">Membrane</keyword>
<keyword evidence="7" id="KW-1185">Reference proteome</keyword>
<feature type="region of interest" description="Disordered" evidence="3">
    <location>
        <begin position="233"/>
        <end position="329"/>
    </location>
</feature>
<dbReference type="OrthoDB" id="8444614at2"/>
<proteinExistence type="predicted"/>
<dbReference type="Gene3D" id="1.10.10.10">
    <property type="entry name" value="Winged helix-like DNA-binding domain superfamily/Winged helix DNA-binding domain"/>
    <property type="match status" value="1"/>
</dbReference>
<dbReference type="InterPro" id="IPR051677">
    <property type="entry name" value="AfsR-DnrI-RedD_regulator"/>
</dbReference>
<dbReference type="PANTHER" id="PTHR35807:SF1">
    <property type="entry name" value="TRANSCRIPTIONAL REGULATOR REDD"/>
    <property type="match status" value="1"/>
</dbReference>
<dbReference type="PROSITE" id="PS51782">
    <property type="entry name" value="LYSM"/>
    <property type="match status" value="1"/>
</dbReference>
<dbReference type="InterPro" id="IPR036388">
    <property type="entry name" value="WH-like_DNA-bd_sf"/>
</dbReference>
<organism evidence="6 7">
    <name type="scientific">Glycomyces buryatensis</name>
    <dbReference type="NCBI Taxonomy" id="2570927"/>
    <lineage>
        <taxon>Bacteria</taxon>
        <taxon>Bacillati</taxon>
        <taxon>Actinomycetota</taxon>
        <taxon>Actinomycetes</taxon>
        <taxon>Glycomycetales</taxon>
        <taxon>Glycomycetaceae</taxon>
        <taxon>Glycomyces</taxon>
    </lineage>
</organism>
<dbReference type="Gene3D" id="3.10.350.10">
    <property type="entry name" value="LysM domain"/>
    <property type="match status" value="1"/>
</dbReference>
<dbReference type="InterPro" id="IPR005158">
    <property type="entry name" value="BTAD"/>
</dbReference>
<accession>A0A4S8PVR4</accession>
<feature type="region of interest" description="Disordered" evidence="3">
    <location>
        <begin position="123"/>
        <end position="168"/>
    </location>
</feature>
<dbReference type="Proteomes" id="UP000308760">
    <property type="component" value="Unassembled WGS sequence"/>
</dbReference>
<keyword evidence="1" id="KW-0805">Transcription regulation</keyword>
<dbReference type="InterPro" id="IPR018392">
    <property type="entry name" value="LysM"/>
</dbReference>
<feature type="transmembrane region" description="Helical" evidence="4">
    <location>
        <begin position="337"/>
        <end position="358"/>
    </location>
</feature>
<evidence type="ECO:0000256" key="1">
    <source>
        <dbReference type="ARBA" id="ARBA00023015"/>
    </source>
</evidence>
<feature type="compositionally biased region" description="Low complexity" evidence="3">
    <location>
        <begin position="276"/>
        <end position="287"/>
    </location>
</feature>
<evidence type="ECO:0000256" key="3">
    <source>
        <dbReference type="SAM" id="MobiDB-lite"/>
    </source>
</evidence>
<dbReference type="GO" id="GO:0006355">
    <property type="term" value="P:regulation of DNA-templated transcription"/>
    <property type="evidence" value="ECO:0007669"/>
    <property type="project" value="TreeGrafter"/>
</dbReference>
<sequence length="854" mass="89981">MKFFKATAALIAVAAVLAGPPVLLVQIGWPLPDHLPGLDEVWAAATRPVSDRLLLNALAIAGWLLWAALLRAFAFETWAQIHTPAGGTPTAKPTSRGPLRLLAAVLIAAVLAAGPATAAAPTSAAADPASVSAPINPADEQHAEQDTHANVNTDSDQARQQQADTEEVTHVVEGGDTLWDIAADDDYLDDPLRWQEIYEANEGVPQEVGGTLTDEDEIYPGWELTIPVDEAATDEPAEETPNTAEPSEDPSPGPTSEAAPDPTEAPTPEADPPSESPSTASEETSTPGTDDGLIPAPTATAEPTPTENPSSDADRSTSAAAPPTDDNSAIDTAAAPVGLWLTAGTFLAFGAAFSLLVLAKRRRDRTDSDPGTTGETLTGRLADLETLLDGEEQPTTATDTVLPLGTAGPSRTAEASMLDWTGDGLGLTGPGAAGAARATVLTAVSSQVPIVITASVAETIGLDSAEAPASLNIVPDVGAAIEAAEERADDPVYDLNAGRIDLPPLLLLLEPPGDEATHLAEVLKHDLNGALILGPWDGGELTLAADGTVTTTGPEGSGLEEITRCYIADQTTFTELLTATADPEPTPTDPPEPSDPQPSEPAARPEAEAPEPKPAPAPLPEQGDLRLKLLGTPALLWQDRPVQWRRRKSLLLLTTLALDTEGRTLDDLLETVVGDSHVDKARGHLGTITSDARRDVKDATGLDIRVIVHDDQTERYRLHEYVACDLADFEHERHLAAASTTDTERRDHLTRALSHYGGDFAEGFDDDWLSDRRAELRRAAYTTCLHLAAFHNAEDDPAAAIAVLERATAIDRTRPDAWTALTEARTAIGDEVGAQKARRGQRLWATGDHNTAPM</sequence>
<evidence type="ECO:0000313" key="6">
    <source>
        <dbReference type="EMBL" id="THV35677.1"/>
    </source>
</evidence>
<evidence type="ECO:0000256" key="4">
    <source>
        <dbReference type="SAM" id="Phobius"/>
    </source>
</evidence>
<comment type="caution">
    <text evidence="6">The sequence shown here is derived from an EMBL/GenBank/DDBJ whole genome shotgun (WGS) entry which is preliminary data.</text>
</comment>